<dbReference type="Pfam" id="PF19055">
    <property type="entry name" value="ABC2_membrane_7"/>
    <property type="match status" value="1"/>
</dbReference>
<accession>A0A4X1SEV9</accession>
<evidence type="ECO:0000256" key="8">
    <source>
        <dbReference type="ARBA" id="ARBA00022840"/>
    </source>
</evidence>
<dbReference type="InterPro" id="IPR003439">
    <property type="entry name" value="ABC_transporter-like_ATP-bd"/>
</dbReference>
<dbReference type="PROSITE" id="PS50893">
    <property type="entry name" value="ABC_TRANSPORTER_2"/>
    <property type="match status" value="1"/>
</dbReference>
<evidence type="ECO:0000313" key="15">
    <source>
        <dbReference type="Ensembl" id="ENSSSCP00070000660.1"/>
    </source>
</evidence>
<keyword evidence="11 12" id="KW-0472">Membrane</keyword>
<evidence type="ECO:0000256" key="4">
    <source>
        <dbReference type="ARBA" id="ARBA00022448"/>
    </source>
</evidence>
<dbReference type="InterPro" id="IPR003593">
    <property type="entry name" value="AAA+_ATPase"/>
</dbReference>
<dbReference type="SMART" id="SM00382">
    <property type="entry name" value="AAA"/>
    <property type="match status" value="1"/>
</dbReference>
<evidence type="ECO:0000256" key="6">
    <source>
        <dbReference type="ARBA" id="ARBA00022692"/>
    </source>
</evidence>
<gene>
    <name evidence="15" type="primary">NLRX1</name>
</gene>
<evidence type="ECO:0000259" key="14">
    <source>
        <dbReference type="PROSITE" id="PS50893"/>
    </source>
</evidence>
<evidence type="ECO:0000256" key="2">
    <source>
        <dbReference type="ARBA" id="ARBA00004236"/>
    </source>
</evidence>
<feature type="transmembrane region" description="Helical" evidence="12">
    <location>
        <begin position="533"/>
        <end position="555"/>
    </location>
</feature>
<dbReference type="PANTHER" id="PTHR48041:SF75">
    <property type="entry name" value="ATP-BINDING CASSETTE SUB-FAMILY G MEMBER 4"/>
    <property type="match status" value="1"/>
</dbReference>
<dbReference type="Proteomes" id="UP000314985">
    <property type="component" value="Chromosome 9"/>
</dbReference>
<dbReference type="FunFam" id="3.40.50.300:FF:001029">
    <property type="entry name" value="NLR family member X1"/>
    <property type="match status" value="1"/>
</dbReference>
<dbReference type="PROSITE" id="PS50837">
    <property type="entry name" value="NACHT"/>
    <property type="match status" value="1"/>
</dbReference>
<dbReference type="GO" id="GO:0016887">
    <property type="term" value="F:ATP hydrolysis activity"/>
    <property type="evidence" value="ECO:0007669"/>
    <property type="project" value="InterPro"/>
</dbReference>
<keyword evidence="6 12" id="KW-0812">Transmembrane</keyword>
<dbReference type="InterPro" id="IPR050352">
    <property type="entry name" value="ABCG_transporters"/>
</dbReference>
<reference evidence="15 16" key="1">
    <citation type="submission" date="2017-08" db="EMBL/GenBank/DDBJ databases">
        <title>USMARCv1.0.</title>
        <authorList>
            <person name="Hannum G.I."/>
            <person name="Koren S."/>
            <person name="Schroeder S.G."/>
            <person name="Chin S.C."/>
            <person name="Nonneman D.J."/>
            <person name="Becker S.A."/>
            <person name="Rosen B.D."/>
            <person name="Bickhart D.M."/>
            <person name="Putnam N.H."/>
            <person name="Green R.E."/>
            <person name="Tuggle C.K."/>
            <person name="Liu H."/>
            <person name="Rohrer G.A."/>
            <person name="Warr A."/>
            <person name="Hall R."/>
            <person name="Kim K."/>
            <person name="Hume D.A."/>
            <person name="Talbot R."/>
            <person name="Chow W."/>
            <person name="Howe K."/>
            <person name="Schwartz A.S."/>
            <person name="Watson M."/>
            <person name="Archibald A.L."/>
            <person name="Phillippy A.M."/>
            <person name="Smith T.P.L."/>
        </authorList>
    </citation>
    <scope>NUCLEOTIDE SEQUENCE [LARGE SCALE GENOMIC DNA]</scope>
</reference>
<comment type="similarity">
    <text evidence="3">Belongs to the ABC transporter superfamily. ABCG family. Eye pigment precursor importer (TC 3.A.1.204) subfamily.</text>
</comment>
<feature type="domain" description="NACHT" evidence="13">
    <location>
        <begin position="752"/>
        <end position="886"/>
    </location>
</feature>
<dbReference type="InterPro" id="IPR013525">
    <property type="entry name" value="ABC2_TM"/>
</dbReference>
<evidence type="ECO:0000256" key="3">
    <source>
        <dbReference type="ARBA" id="ARBA00005814"/>
    </source>
</evidence>
<dbReference type="SUPFAM" id="SSF52540">
    <property type="entry name" value="P-loop containing nucleoside triphosphate hydrolases"/>
    <property type="match status" value="2"/>
</dbReference>
<keyword evidence="5" id="KW-1003">Cell membrane</keyword>
<keyword evidence="4" id="KW-0813">Transport</keyword>
<dbReference type="InterPro" id="IPR017871">
    <property type="entry name" value="ABC_transporter-like_CS"/>
</dbReference>
<evidence type="ECO:0000256" key="7">
    <source>
        <dbReference type="ARBA" id="ARBA00022741"/>
    </source>
</evidence>
<feature type="transmembrane region" description="Helical" evidence="12">
    <location>
        <begin position="396"/>
        <end position="413"/>
    </location>
</feature>
<dbReference type="GO" id="GO:0033344">
    <property type="term" value="P:cholesterol efflux"/>
    <property type="evidence" value="ECO:0007669"/>
    <property type="project" value="UniProtKB-ARBA"/>
</dbReference>
<dbReference type="CDD" id="cd03213">
    <property type="entry name" value="ABCG_EPDR"/>
    <property type="match status" value="1"/>
</dbReference>
<feature type="domain" description="ABC transporter" evidence="14">
    <location>
        <begin position="61"/>
        <end position="301"/>
    </location>
</feature>
<keyword evidence="10 12" id="KW-1133">Transmembrane helix</keyword>
<keyword evidence="9" id="KW-1278">Translocase</keyword>
<dbReference type="PROSITE" id="PS00211">
    <property type="entry name" value="ABC_TRANSPORTER_1"/>
    <property type="match status" value="1"/>
</dbReference>
<dbReference type="Gene3D" id="3.40.50.300">
    <property type="entry name" value="P-loop containing nucleotide triphosphate hydrolases"/>
    <property type="match status" value="2"/>
</dbReference>
<evidence type="ECO:0000313" key="16">
    <source>
        <dbReference type="Proteomes" id="UP000314985"/>
    </source>
</evidence>
<dbReference type="Pfam" id="PF01061">
    <property type="entry name" value="ABC2_membrane"/>
    <property type="match status" value="1"/>
</dbReference>
<feature type="transmembrane region" description="Helical" evidence="12">
    <location>
        <begin position="425"/>
        <end position="446"/>
    </location>
</feature>
<proteinExistence type="inferred from homology"/>
<evidence type="ECO:0000256" key="10">
    <source>
        <dbReference type="ARBA" id="ARBA00022989"/>
    </source>
</evidence>
<organism evidence="15 16">
    <name type="scientific">Sus scrofa</name>
    <name type="common">Pig</name>
    <dbReference type="NCBI Taxonomy" id="9823"/>
    <lineage>
        <taxon>Eukaryota</taxon>
        <taxon>Metazoa</taxon>
        <taxon>Chordata</taxon>
        <taxon>Craniata</taxon>
        <taxon>Vertebrata</taxon>
        <taxon>Euteleostomi</taxon>
        <taxon>Mammalia</taxon>
        <taxon>Eutheria</taxon>
        <taxon>Laurasiatheria</taxon>
        <taxon>Artiodactyla</taxon>
        <taxon>Suina</taxon>
        <taxon>Suidae</taxon>
        <taxon>Sus</taxon>
    </lineage>
</organism>
<evidence type="ECO:0000259" key="13">
    <source>
        <dbReference type="PROSITE" id="PS50837"/>
    </source>
</evidence>
<dbReference type="GO" id="GO:0140359">
    <property type="term" value="F:ABC-type transporter activity"/>
    <property type="evidence" value="ECO:0007669"/>
    <property type="project" value="InterPro"/>
</dbReference>
<comment type="subcellular location">
    <subcellularLocation>
        <location evidence="2">Cell membrane</location>
    </subcellularLocation>
    <subcellularLocation>
        <location evidence="1">Endomembrane system</location>
        <topology evidence="1">Multi-pass membrane protein</topology>
    </subcellularLocation>
</comment>
<reference evidence="15" key="2">
    <citation type="submission" date="2025-08" db="UniProtKB">
        <authorList>
            <consortium name="Ensembl"/>
        </authorList>
    </citation>
    <scope>IDENTIFICATION</scope>
</reference>
<protein>
    <submittedName>
        <fullName evidence="15">NLR family member X1</fullName>
    </submittedName>
</protein>
<evidence type="ECO:0000256" key="9">
    <source>
        <dbReference type="ARBA" id="ARBA00022967"/>
    </source>
</evidence>
<dbReference type="PANTHER" id="PTHR48041">
    <property type="entry name" value="ABC TRANSPORTER G FAMILY MEMBER 28"/>
    <property type="match status" value="1"/>
</dbReference>
<dbReference type="GO" id="GO:0005524">
    <property type="term" value="F:ATP binding"/>
    <property type="evidence" value="ECO:0007669"/>
    <property type="project" value="UniProtKB-KW"/>
</dbReference>
<dbReference type="GO" id="GO:0005886">
    <property type="term" value="C:plasma membrane"/>
    <property type="evidence" value="ECO:0007669"/>
    <property type="project" value="UniProtKB-SubCell"/>
</dbReference>
<evidence type="ECO:0000256" key="1">
    <source>
        <dbReference type="ARBA" id="ARBA00004127"/>
    </source>
</evidence>
<dbReference type="Pfam" id="PF00005">
    <property type="entry name" value="ABC_tran"/>
    <property type="match status" value="1"/>
</dbReference>
<sequence length="1180" mass="130218">MAEKALEAVGCGLGPGAVAMAVALEDGAEPPMLTTHLKKVENHITEAQRFSHLPKRSAVDIEFVELSYSVREGPCWRKRGYKTLLKCLSGKFCRRELIGIMGPSGAGKSTFMNILAGYRESGMKGQILVNGRPRELRTFRKMSCYIMQDDMLLPHLTVLEAMMVSANLKLSEKKEVKKELVTEILTALGLMSCSHTRTALLSGGQRKRLAIALELVNNPPVMFFDEPTSGLDSASCFQVVSLMKSLAQGGRTIICTIHQPSAKLFEMFDKLYILSQGQCIFKGVVTNLIPYLKGLGLHCPTYHNPADFIIEVASGEYGDLNPLLFRAVQNGLCAMAEKKSSPEKNEVSEPCPPCPPEVDPIESHTFATSTLTQFCILFKRTFLSILRDTVLTHLRFVSHVVIGVLIGLLYLHIGDDASKVFNNTGCLFFSMLFLMFAALMPTVLTFPLEMAVFMREHLNYWYSLKAYYLAKTMADVPFQVVCPVVYCSIVYWMTGQPAETSRFLLFSALATATALVAQSLGLLIGAASNSLQVATFVGPVTAIPVLLFSGFFVSFKTIPTYLQWSSYLSYVRGSNRIEGGLLRLQALTFSPAMRWGCHLPRASWGPGLGRVLQPADERIPFLIHWSWPLRGQRPLGPPRAFIRHHGSSADSDPPPGRHRLLFQGAAATEAIQQHRRNLAEWFSRLPREERQFGPTFALDTVHVDPVIRESTPDELLRPTAELALEHHPPSAGLPPLALSQLFDPDACGRRVQTVVLYGTVGTGKSTLVRKMVLDWCYGRLPAFELLIPFSCEDLSSLGPAPASLCQLVAQRYTPLKEILPLMASAGSRLLFVLHGLEHLNLNFQLADTGLCSDLEEPKAPAAIIVNLLRKYMLPEASILVTTRPSAIGRIPSKYVGRYGEICGFSDTNLQKLYFQLRLNQPDCEHGAGGAGVSATLAQHDNLVEMLSRNLEGHHQIAAACFLPSYCWLVCATLHFLHAPTPAGQTLTSIYTSFLRLNFSGEMLDSTDPSKLSLMAYAARTMGKLAYEGVSSRKTYFSEEDVRGCLEAGIKTEEEFQLLHVFRRDALRFFLAPCVEPGHPGTFVFTVPAMQEYLAALYIVLGLRKTTLQRVGKEVAEFVGRVGEDVSLVLGIMAKLLPLRALPLLFNLLKVTAPGPQAASPQPPHLPFASLPEENCFFLRS</sequence>
<dbReference type="Pfam" id="PF05729">
    <property type="entry name" value="NACHT"/>
    <property type="match status" value="1"/>
</dbReference>
<evidence type="ECO:0000256" key="5">
    <source>
        <dbReference type="ARBA" id="ARBA00022475"/>
    </source>
</evidence>
<evidence type="ECO:0000256" key="12">
    <source>
        <dbReference type="SAM" id="Phobius"/>
    </source>
</evidence>
<dbReference type="InterPro" id="IPR043926">
    <property type="entry name" value="ABCG_dom"/>
</dbReference>
<dbReference type="AlphaFoldDB" id="A0A4X1SEV9"/>
<dbReference type="GO" id="GO:0012505">
    <property type="term" value="C:endomembrane system"/>
    <property type="evidence" value="ECO:0007669"/>
    <property type="project" value="UniProtKB-SubCell"/>
</dbReference>
<keyword evidence="7" id="KW-0547">Nucleotide-binding</keyword>
<evidence type="ECO:0000256" key="11">
    <source>
        <dbReference type="ARBA" id="ARBA00023136"/>
    </source>
</evidence>
<dbReference type="Ensembl" id="ENSSSCT00070000751.1">
    <property type="protein sequence ID" value="ENSSSCP00070000660.1"/>
    <property type="gene ID" value="ENSSSCG00070000375.1"/>
</dbReference>
<dbReference type="InterPro" id="IPR027417">
    <property type="entry name" value="P-loop_NTPase"/>
</dbReference>
<dbReference type="InterPro" id="IPR007111">
    <property type="entry name" value="NACHT_NTPase"/>
</dbReference>
<dbReference type="FunFam" id="3.40.50.300:FF:000267">
    <property type="entry name" value="ATP-binding cassette, sub-family G (WHITE), member 1"/>
    <property type="match status" value="1"/>
</dbReference>
<name>A0A4X1SEV9_PIG</name>
<feature type="transmembrane region" description="Helical" evidence="12">
    <location>
        <begin position="503"/>
        <end position="527"/>
    </location>
</feature>
<keyword evidence="8" id="KW-0067">ATP-binding</keyword>